<sequence length="357" mass="40694">MQFSFNSVHATDLEEFKKSFDDLSVIPHKSGNLQVIATVADGLTLQNFKDSIIEFGFSILKECGSYFEITKEHKDQRIVPFSVFFDVSNQIGLFITDAKKTDEIPHLLFEYIYLSGSLSNLWIAPTVMKEIKDDLASNYQNLIISYFSAKRGPTTKTKSYYRPSVTRGIQYRGVDGKDTLEELEYYYGILPRILDFTIPNVGSFRLDNKGIITVKEGAVSGIFGILDHIIERIGPLRDAITSSSYTLHQGNKPYFNYNIQKPWSLNLSRPVNSDVIDQIIKEIHTEEWEFTLLRRNENQNQEYLEARLIDNLSGSLIDIEAREEGISIYPVEKTSIGSSMRFFELIIESVDSMAVAV</sequence>
<gene>
    <name evidence="1" type="ORF">KSK55_05850</name>
</gene>
<protein>
    <submittedName>
        <fullName evidence="1">Uncharacterized protein</fullName>
    </submittedName>
</protein>
<accession>A0A8F5ZI95</accession>
<proteinExistence type="predicted"/>
<reference evidence="1 2" key="1">
    <citation type="submission" date="2021-06" db="EMBL/GenBank/DDBJ databases">
        <title>Complete genome sequence of the secondary alcohol utilizing methanogen Methanospirillum hungatei strain GP1.</title>
        <authorList>
            <person name="Day L.A."/>
            <person name="Costa K.C."/>
        </authorList>
    </citation>
    <scope>NUCLEOTIDE SEQUENCE [LARGE SCALE GENOMIC DNA]</scope>
    <source>
        <strain evidence="1 2">GP1</strain>
    </source>
</reference>
<evidence type="ECO:0000313" key="2">
    <source>
        <dbReference type="Proteomes" id="UP000694228"/>
    </source>
</evidence>
<dbReference type="EMBL" id="CP077107">
    <property type="protein sequence ID" value="QXO95908.1"/>
    <property type="molecule type" value="Genomic_DNA"/>
</dbReference>
<evidence type="ECO:0000313" key="1">
    <source>
        <dbReference type="EMBL" id="QXO95908.1"/>
    </source>
</evidence>
<organism evidence="1 2">
    <name type="scientific">Methanospirillum hungatei</name>
    <dbReference type="NCBI Taxonomy" id="2203"/>
    <lineage>
        <taxon>Archaea</taxon>
        <taxon>Methanobacteriati</taxon>
        <taxon>Methanobacteriota</taxon>
        <taxon>Stenosarchaea group</taxon>
        <taxon>Methanomicrobia</taxon>
        <taxon>Methanomicrobiales</taxon>
        <taxon>Methanospirillaceae</taxon>
        <taxon>Methanospirillum</taxon>
    </lineage>
</organism>
<name>A0A8F5ZI95_METHU</name>
<dbReference type="Proteomes" id="UP000694228">
    <property type="component" value="Chromosome"/>
</dbReference>
<dbReference type="OrthoDB" id="113835at2157"/>
<dbReference type="AlphaFoldDB" id="A0A8F5ZI95"/>